<evidence type="ECO:0000256" key="1">
    <source>
        <dbReference type="SAM" id="MobiDB-lite"/>
    </source>
</evidence>
<keyword evidence="3" id="KW-1185">Reference proteome</keyword>
<evidence type="ECO:0000313" key="2">
    <source>
        <dbReference type="EMBL" id="GAA2027674.1"/>
    </source>
</evidence>
<proteinExistence type="predicted"/>
<feature type="region of interest" description="Disordered" evidence="1">
    <location>
        <begin position="289"/>
        <end position="327"/>
    </location>
</feature>
<evidence type="ECO:0000313" key="3">
    <source>
        <dbReference type="Proteomes" id="UP001501196"/>
    </source>
</evidence>
<feature type="region of interest" description="Disordered" evidence="1">
    <location>
        <begin position="163"/>
        <end position="232"/>
    </location>
</feature>
<gene>
    <name evidence="2" type="ORF">GCM10009819_08910</name>
</gene>
<evidence type="ECO:0008006" key="4">
    <source>
        <dbReference type="Google" id="ProtNLM"/>
    </source>
</evidence>
<accession>A0ABP5FLH6</accession>
<reference evidence="3" key="1">
    <citation type="journal article" date="2019" name="Int. J. Syst. Evol. Microbiol.">
        <title>The Global Catalogue of Microorganisms (GCM) 10K type strain sequencing project: providing services to taxonomists for standard genome sequencing and annotation.</title>
        <authorList>
            <consortium name="The Broad Institute Genomics Platform"/>
            <consortium name="The Broad Institute Genome Sequencing Center for Infectious Disease"/>
            <person name="Wu L."/>
            <person name="Ma J."/>
        </authorList>
    </citation>
    <scope>NUCLEOTIDE SEQUENCE [LARGE SCALE GENOMIC DNA]</scope>
    <source>
        <strain evidence="3">JCM 15672</strain>
    </source>
</reference>
<feature type="compositionally biased region" description="Basic and acidic residues" evidence="1">
    <location>
        <begin position="289"/>
        <end position="306"/>
    </location>
</feature>
<dbReference type="EMBL" id="BAAAPW010000001">
    <property type="protein sequence ID" value="GAA2027674.1"/>
    <property type="molecule type" value="Genomic_DNA"/>
</dbReference>
<sequence length="327" mass="34080">MATDPVAEAADALYALVPEEFTAARNARAGDALAGGDPVVAKAIGALRRPSPSAWIVNRLARDEPDRVGDLVGLGGELADAQAAGDGRALGALVAERRELIGDLLRLASGLAEAADRSPSRAVLDEVEQTLVAASVSAEAGAAVASGRLVRGLRAVGVEVDLAGAVGGGEPGPPRRLGRKRSDREGRSDAAGRATQTARGRGGGDGDDSRSTSSRADRSEAAARRGRERRAAELEAIRRRAEADAEALIEASDRLRAATERVRALEAERDELDRRMAEVRAEVRPAEREVRSATRAHEAAEAEASRSRTALEAARADADGDRDDDAG</sequence>
<feature type="compositionally biased region" description="Basic and acidic residues" evidence="1">
    <location>
        <begin position="180"/>
        <end position="190"/>
    </location>
</feature>
<name>A0ABP5FLH6_9MICO</name>
<organism evidence="2 3">
    <name type="scientific">Agromyces tropicus</name>
    <dbReference type="NCBI Taxonomy" id="555371"/>
    <lineage>
        <taxon>Bacteria</taxon>
        <taxon>Bacillati</taxon>
        <taxon>Actinomycetota</taxon>
        <taxon>Actinomycetes</taxon>
        <taxon>Micrococcales</taxon>
        <taxon>Microbacteriaceae</taxon>
        <taxon>Agromyces</taxon>
    </lineage>
</organism>
<dbReference type="Proteomes" id="UP001501196">
    <property type="component" value="Unassembled WGS sequence"/>
</dbReference>
<comment type="caution">
    <text evidence="2">The sequence shown here is derived from an EMBL/GenBank/DDBJ whole genome shotgun (WGS) entry which is preliminary data.</text>
</comment>
<feature type="compositionally biased region" description="Basic and acidic residues" evidence="1">
    <location>
        <begin position="202"/>
        <end position="232"/>
    </location>
</feature>
<protein>
    <recommendedName>
        <fullName evidence="4">Transposase</fullName>
    </recommendedName>
</protein>
<dbReference type="RefSeq" id="WP_344369756.1">
    <property type="nucleotide sequence ID" value="NZ_BAAAPW010000001.1"/>
</dbReference>